<evidence type="ECO:0000313" key="1">
    <source>
        <dbReference type="EMBL" id="RUT13344.1"/>
    </source>
</evidence>
<keyword evidence="2" id="KW-1185">Reference proteome</keyword>
<dbReference type="AlphaFoldDB" id="A0AB37UPI0"/>
<accession>A0AB37UPI0</accession>
<protein>
    <submittedName>
        <fullName evidence="1">Uncharacterized protein</fullName>
    </submittedName>
</protein>
<sequence>MTVIYAQAIFDSPKKSPVMKYWKYRKRAKALRHVQWTYEVDLKRTLNWLELIDWIFYLHSQGLEPAALDEFITFCGWYFPQLAEGKPHQ</sequence>
<dbReference type="Proteomes" id="UP000282574">
    <property type="component" value="Unassembled WGS sequence"/>
</dbReference>
<dbReference type="RefSeq" id="WP_015156527.1">
    <property type="nucleotide sequence ID" value="NZ_JAVKZF010000003.1"/>
</dbReference>
<dbReference type="EMBL" id="RSCK01000007">
    <property type="protein sequence ID" value="RUT13344.1"/>
    <property type="molecule type" value="Genomic_DNA"/>
</dbReference>
<evidence type="ECO:0000313" key="2">
    <source>
        <dbReference type="Proteomes" id="UP000282574"/>
    </source>
</evidence>
<reference evidence="1 2" key="1">
    <citation type="journal article" date="2019" name="Genome Biol. Evol.">
        <title>Day and night: Metabolic profiles and evolutionary relationships of six axenic non-marine cyanobacteria.</title>
        <authorList>
            <person name="Will S.E."/>
            <person name="Henke P."/>
            <person name="Boedeker C."/>
            <person name="Huang S."/>
            <person name="Brinkmann H."/>
            <person name="Rohde M."/>
            <person name="Jarek M."/>
            <person name="Friedl T."/>
            <person name="Seufert S."/>
            <person name="Schumacher M."/>
            <person name="Overmann J."/>
            <person name="Neumann-Schaal M."/>
            <person name="Petersen J."/>
        </authorList>
    </citation>
    <scope>NUCLEOTIDE SEQUENCE [LARGE SCALE GENOMIC DNA]</scope>
    <source>
        <strain evidence="1 2">SAG 39.79</strain>
    </source>
</reference>
<comment type="caution">
    <text evidence="1">The sequence shown here is derived from an EMBL/GenBank/DDBJ whole genome shotgun (WGS) entry which is preliminary data.</text>
</comment>
<proteinExistence type="predicted"/>
<gene>
    <name evidence="1" type="ORF">DSM107010_12990</name>
</gene>
<organism evidence="1 2">
    <name type="scientific">Chroococcidiopsis cubana SAG 39.79</name>
    <dbReference type="NCBI Taxonomy" id="388085"/>
    <lineage>
        <taxon>Bacteria</taxon>
        <taxon>Bacillati</taxon>
        <taxon>Cyanobacteriota</taxon>
        <taxon>Cyanophyceae</taxon>
        <taxon>Chroococcidiopsidales</taxon>
        <taxon>Chroococcidiopsidaceae</taxon>
        <taxon>Chroococcidiopsis</taxon>
    </lineage>
</organism>
<name>A0AB37UPI0_9CYAN</name>